<evidence type="ECO:0000259" key="9">
    <source>
        <dbReference type="Pfam" id="PF01593"/>
    </source>
</evidence>
<feature type="transmembrane region" description="Helical" evidence="8">
    <location>
        <begin position="12"/>
        <end position="33"/>
    </location>
</feature>
<dbReference type="SUPFAM" id="SSF51905">
    <property type="entry name" value="FAD/NAD(P)-binding domain"/>
    <property type="match status" value="1"/>
</dbReference>
<dbReference type="Proteomes" id="UP000198539">
    <property type="component" value="Unassembled WGS sequence"/>
</dbReference>
<evidence type="ECO:0000256" key="4">
    <source>
        <dbReference type="ARBA" id="ARBA00017871"/>
    </source>
</evidence>
<dbReference type="GO" id="GO:0001716">
    <property type="term" value="F:L-amino-acid oxidase activity"/>
    <property type="evidence" value="ECO:0007669"/>
    <property type="project" value="TreeGrafter"/>
</dbReference>
<dbReference type="STRING" id="564137.SAMN04488238_10352"/>
<proteinExistence type="inferred from homology"/>
<keyword evidence="8" id="KW-1133">Transmembrane helix</keyword>
<gene>
    <name evidence="10" type="ORF">SAMN04488238_10352</name>
</gene>
<evidence type="ECO:0000256" key="8">
    <source>
        <dbReference type="SAM" id="Phobius"/>
    </source>
</evidence>
<dbReference type="SUPFAM" id="SSF54373">
    <property type="entry name" value="FAD-linked reductases, C-terminal domain"/>
    <property type="match status" value="1"/>
</dbReference>
<dbReference type="Pfam" id="PF01593">
    <property type="entry name" value="Amino_oxidase"/>
    <property type="match status" value="1"/>
</dbReference>
<keyword evidence="5" id="KW-0073">Auxin biosynthesis</keyword>
<comment type="similarity">
    <text evidence="2">Belongs to the tryptophan 2-monooxygenase family.</text>
</comment>
<dbReference type="EMBL" id="FNOM01000003">
    <property type="protein sequence ID" value="SDW67051.1"/>
    <property type="molecule type" value="Genomic_DNA"/>
</dbReference>
<dbReference type="InterPro" id="IPR036188">
    <property type="entry name" value="FAD/NAD-bd_sf"/>
</dbReference>
<feature type="compositionally biased region" description="Gly residues" evidence="7">
    <location>
        <begin position="234"/>
        <end position="243"/>
    </location>
</feature>
<dbReference type="PANTHER" id="PTHR10742:SF342">
    <property type="entry name" value="AMINE OXIDASE"/>
    <property type="match status" value="1"/>
</dbReference>
<comment type="pathway">
    <text evidence="1">Plant hormone metabolism; auxin biosynthesis.</text>
</comment>
<evidence type="ECO:0000256" key="1">
    <source>
        <dbReference type="ARBA" id="ARBA00004814"/>
    </source>
</evidence>
<evidence type="ECO:0000256" key="7">
    <source>
        <dbReference type="SAM" id="MobiDB-lite"/>
    </source>
</evidence>
<dbReference type="AlphaFoldDB" id="A0A1H2VFF1"/>
<dbReference type="PROSITE" id="PS51318">
    <property type="entry name" value="TAT"/>
    <property type="match status" value="1"/>
</dbReference>
<dbReference type="Gene3D" id="3.90.660.10">
    <property type="match status" value="1"/>
</dbReference>
<dbReference type="PANTHER" id="PTHR10742">
    <property type="entry name" value="FLAVIN MONOAMINE OXIDASE"/>
    <property type="match status" value="1"/>
</dbReference>
<dbReference type="GO" id="GO:0050361">
    <property type="term" value="F:tryptophan 2-monooxygenase activity"/>
    <property type="evidence" value="ECO:0007669"/>
    <property type="project" value="UniProtKB-EC"/>
</dbReference>
<feature type="region of interest" description="Disordered" evidence="7">
    <location>
        <begin position="230"/>
        <end position="252"/>
    </location>
</feature>
<dbReference type="InterPro" id="IPR002937">
    <property type="entry name" value="Amino_oxidase"/>
</dbReference>
<dbReference type="RefSeq" id="WP_223814195.1">
    <property type="nucleotide sequence ID" value="NZ_CP061498.1"/>
</dbReference>
<dbReference type="GO" id="GO:0009063">
    <property type="term" value="P:amino acid catabolic process"/>
    <property type="evidence" value="ECO:0007669"/>
    <property type="project" value="TreeGrafter"/>
</dbReference>
<dbReference type="EC" id="1.13.12.3" evidence="3"/>
<dbReference type="Gene3D" id="1.20.1440.240">
    <property type="match status" value="1"/>
</dbReference>
<organism evidence="10 11">
    <name type="scientific">Roseicitreum antarcticum</name>
    <dbReference type="NCBI Taxonomy" id="564137"/>
    <lineage>
        <taxon>Bacteria</taxon>
        <taxon>Pseudomonadati</taxon>
        <taxon>Pseudomonadota</taxon>
        <taxon>Alphaproteobacteria</taxon>
        <taxon>Rhodobacterales</taxon>
        <taxon>Paracoccaceae</taxon>
        <taxon>Roseicitreum</taxon>
    </lineage>
</organism>
<evidence type="ECO:0000256" key="6">
    <source>
        <dbReference type="ARBA" id="ARBA00047321"/>
    </source>
</evidence>
<evidence type="ECO:0000256" key="2">
    <source>
        <dbReference type="ARBA" id="ARBA00005833"/>
    </source>
</evidence>
<dbReference type="InterPro" id="IPR006311">
    <property type="entry name" value="TAT_signal"/>
</dbReference>
<accession>A0A1H2VFF1</accession>
<comment type="catalytic activity">
    <reaction evidence="6">
        <text>L-tryptophan + O2 = indole-3-acetamide + CO2 + H2O</text>
        <dbReference type="Rhea" id="RHEA:16165"/>
        <dbReference type="ChEBI" id="CHEBI:15377"/>
        <dbReference type="ChEBI" id="CHEBI:15379"/>
        <dbReference type="ChEBI" id="CHEBI:16031"/>
        <dbReference type="ChEBI" id="CHEBI:16526"/>
        <dbReference type="ChEBI" id="CHEBI:57912"/>
        <dbReference type="EC" id="1.13.12.3"/>
    </reaction>
</comment>
<reference evidence="10 11" key="1">
    <citation type="submission" date="2016-10" db="EMBL/GenBank/DDBJ databases">
        <authorList>
            <person name="de Groot N.N."/>
        </authorList>
    </citation>
    <scope>NUCLEOTIDE SEQUENCE [LARGE SCALE GENOMIC DNA]</scope>
    <source>
        <strain evidence="10 11">CGMCC 1.8894</strain>
    </source>
</reference>
<name>A0A1H2VFF1_9RHOB</name>
<dbReference type="InterPro" id="IPR050281">
    <property type="entry name" value="Flavin_monoamine_oxidase"/>
</dbReference>
<protein>
    <recommendedName>
        <fullName evidence="4">Tryptophan 2-monooxygenase</fullName>
        <ecNumber evidence="3">1.13.12.3</ecNumber>
    </recommendedName>
</protein>
<evidence type="ECO:0000313" key="10">
    <source>
        <dbReference type="EMBL" id="SDW67051.1"/>
    </source>
</evidence>
<sequence length="544" mass="59853">MTDTPSQMSRRDLLALIGMAGGSGIMLNAMTTMGHALPSPYSGTPALEGAPQGAKVLILGAGLSGMLAAYELRRAGYQVQILEYQKRAGGRCWTLKGGDSFDELGGYSQNCEFSEGQYINIGPWRIPHHHRAVLDYCQKLGVQLEVFVQENQSAYLHSSNAFDGKPQRYRTVFSDYLGGISELLAKSVDQNGLVDSVSVEDKEMLLESLKSFGVLDGQYRYTERLETAGYRGYPEGGAPGGGLSDAEPSPSTPISLDDIVSSQFWQYLRNHTTYQHHAPMFQPVGGMEEIAKAFHREVGDLITHNARVLRVMQDSGGVTVEYDSADGTGSGTSRATADWCVCTIPFSVLSQIDIDVSADMRQAMRDLQYYEAMKAGLEMKRRFWEQDHAIYGGITYTDLPISQISYPSADLHSQGPGVLLSAYVYGPQAYVYNSMTPEERVASVRRYGAMIHPEIDTEFSSGVALSWHRVPWMLGCYSNWDARDHRYRAAAQVDRRIVCAGEHLSYIPGWMEGSILSTLDAITRLNDVAASGLYNSNGQEGAPQ</sequence>
<feature type="domain" description="Amine oxidase" evidence="9">
    <location>
        <begin position="63"/>
        <end position="519"/>
    </location>
</feature>
<keyword evidence="8" id="KW-0812">Transmembrane</keyword>
<evidence type="ECO:0000256" key="3">
    <source>
        <dbReference type="ARBA" id="ARBA00012535"/>
    </source>
</evidence>
<dbReference type="Gene3D" id="3.50.50.60">
    <property type="entry name" value="FAD/NAD(P)-binding domain"/>
    <property type="match status" value="1"/>
</dbReference>
<evidence type="ECO:0000313" key="11">
    <source>
        <dbReference type="Proteomes" id="UP000198539"/>
    </source>
</evidence>
<keyword evidence="11" id="KW-1185">Reference proteome</keyword>
<evidence type="ECO:0000256" key="5">
    <source>
        <dbReference type="ARBA" id="ARBA00023070"/>
    </source>
</evidence>
<dbReference type="GO" id="GO:0009851">
    <property type="term" value="P:auxin biosynthetic process"/>
    <property type="evidence" value="ECO:0007669"/>
    <property type="project" value="UniProtKB-KW"/>
</dbReference>
<keyword evidence="8" id="KW-0472">Membrane</keyword>